<organism evidence="2 3">
    <name type="scientific">Gordoniibacillus kamchatkensis</name>
    <dbReference type="NCBI Taxonomy" id="1590651"/>
    <lineage>
        <taxon>Bacteria</taxon>
        <taxon>Bacillati</taxon>
        <taxon>Bacillota</taxon>
        <taxon>Bacilli</taxon>
        <taxon>Bacillales</taxon>
        <taxon>Paenibacillaceae</taxon>
        <taxon>Gordoniibacillus</taxon>
    </lineage>
</organism>
<dbReference type="InterPro" id="IPR050664">
    <property type="entry name" value="Octanoyltrans_LipM/LipL"/>
</dbReference>
<dbReference type="InterPro" id="IPR045864">
    <property type="entry name" value="aa-tRNA-synth_II/BPL/LPL"/>
</dbReference>
<dbReference type="Proteomes" id="UP000031967">
    <property type="component" value="Unassembled WGS sequence"/>
</dbReference>
<dbReference type="PROSITE" id="PS51733">
    <property type="entry name" value="BPL_LPL_CATALYTIC"/>
    <property type="match status" value="1"/>
</dbReference>
<evidence type="ECO:0000259" key="1">
    <source>
        <dbReference type="PROSITE" id="PS51733"/>
    </source>
</evidence>
<dbReference type="Gene3D" id="3.30.930.10">
    <property type="entry name" value="Bira Bifunctional Protein, Domain 2"/>
    <property type="match status" value="1"/>
</dbReference>
<dbReference type="PANTHER" id="PTHR43679">
    <property type="entry name" value="OCTANOYLTRANSFERASE LIPM-RELATED"/>
    <property type="match status" value="1"/>
</dbReference>
<feature type="domain" description="BPL/LPL catalytic" evidence="1">
    <location>
        <begin position="35"/>
        <end position="219"/>
    </location>
</feature>
<gene>
    <name evidence="2" type="ORF">SD70_09730</name>
</gene>
<dbReference type="Pfam" id="PF21948">
    <property type="entry name" value="LplA-B_cat"/>
    <property type="match status" value="1"/>
</dbReference>
<dbReference type="PANTHER" id="PTHR43679:SF2">
    <property type="entry name" value="OCTANOYL-[GCVH]:PROTEIN N-OCTANOYLTRANSFERASE"/>
    <property type="match status" value="1"/>
</dbReference>
<evidence type="ECO:0000313" key="3">
    <source>
        <dbReference type="Proteomes" id="UP000031967"/>
    </source>
</evidence>
<protein>
    <recommendedName>
        <fullName evidence="1">BPL/LPL catalytic domain-containing protein</fullName>
    </recommendedName>
</protein>
<dbReference type="EMBL" id="JXAK01000013">
    <property type="protein sequence ID" value="KIL41097.1"/>
    <property type="molecule type" value="Genomic_DNA"/>
</dbReference>
<proteinExistence type="predicted"/>
<keyword evidence="3" id="KW-1185">Reference proteome</keyword>
<evidence type="ECO:0000313" key="2">
    <source>
        <dbReference type="EMBL" id="KIL41097.1"/>
    </source>
</evidence>
<name>A0ABR5AL55_9BACL</name>
<accession>A0ABR5AL55</accession>
<comment type="caution">
    <text evidence="2">The sequence shown here is derived from an EMBL/GenBank/DDBJ whole genome shotgun (WGS) entry which is preliminary data.</text>
</comment>
<sequence>MPPRVRLWDRTGEIGYEPVLAAFARDELLCRLMKAEDDPIVHMWRHPRAFVMGLRDSRLPEAGAAAAWLRELGYSTAVRNSGGAAVPLDLGVLNVSLVLPKAEGTIGFRSDFERMVRLLQASFMHRTAHIREGEVEGSYCPGEFDLSIGGRKLCGIAQRRHANAVVVQAFLVVEGTGAERAALARAFYEKAAGRSAEADYPRVRPETMGSLSELTGEPVTAAEAAADIAGLLGAAAAVELVAADELLSYDDIVRTASELENRYASRPDRAAN</sequence>
<dbReference type="SUPFAM" id="SSF55681">
    <property type="entry name" value="Class II aaRS and biotin synthetases"/>
    <property type="match status" value="1"/>
</dbReference>
<dbReference type="InterPro" id="IPR004143">
    <property type="entry name" value="BPL_LPL_catalytic"/>
</dbReference>
<reference evidence="2 3" key="1">
    <citation type="submission" date="2014-12" db="EMBL/GenBank/DDBJ databases">
        <title>Draft genome sequence of Paenibacillus kamchatkensis strain B-2647.</title>
        <authorList>
            <person name="Karlyshev A.V."/>
            <person name="Kudryashova E.B."/>
        </authorList>
    </citation>
    <scope>NUCLEOTIDE SEQUENCE [LARGE SCALE GENOMIC DNA]</scope>
    <source>
        <strain evidence="2 3">VKM B-2647</strain>
    </source>
</reference>
<dbReference type="CDD" id="cd16443">
    <property type="entry name" value="LplA"/>
    <property type="match status" value="1"/>
</dbReference>